<dbReference type="Proteomes" id="UP000284495">
    <property type="component" value="Unassembled WGS sequence"/>
</dbReference>
<name>A0A415KMR7_9BACE</name>
<evidence type="ECO:0000313" key="2">
    <source>
        <dbReference type="Proteomes" id="UP000284495"/>
    </source>
</evidence>
<organism evidence="1 2">
    <name type="scientific">Bacteroides xylanisolvens</name>
    <dbReference type="NCBI Taxonomy" id="371601"/>
    <lineage>
        <taxon>Bacteria</taxon>
        <taxon>Pseudomonadati</taxon>
        <taxon>Bacteroidota</taxon>
        <taxon>Bacteroidia</taxon>
        <taxon>Bacteroidales</taxon>
        <taxon>Bacteroidaceae</taxon>
        <taxon>Bacteroides</taxon>
    </lineage>
</organism>
<evidence type="ECO:0000313" key="1">
    <source>
        <dbReference type="EMBL" id="RHL37570.1"/>
    </source>
</evidence>
<dbReference type="EMBL" id="QROO01000013">
    <property type="protein sequence ID" value="RHL37570.1"/>
    <property type="molecule type" value="Genomic_DNA"/>
</dbReference>
<accession>A0A415KMR7</accession>
<proteinExistence type="predicted"/>
<evidence type="ECO:0008006" key="3">
    <source>
        <dbReference type="Google" id="ProtNLM"/>
    </source>
</evidence>
<sequence length="233" mass="26428">MNILVACEESQAVCKAFREKGHCAFSCDLLSCSGGHPEWHYQGDMFDIIVNRGGTLQNRKKYFLDGDWDIMIAHPPCTYLSVSGAKWYYHPDDSNLPIAERRPHPLYPNRAADREEAVQFFMSVASVGIKKIAIENPVGIMSTRWRKPDQIIEPWQFGDEASKKTCLWLKNLPQLIPTKIVGKGEFVISRNGNKSPKWYTDIFFSGVSAEERRTLRSKTFPGIAKAMAVQWAA</sequence>
<gene>
    <name evidence="1" type="ORF">DW027_11670</name>
</gene>
<reference evidence="1 2" key="1">
    <citation type="submission" date="2018-08" db="EMBL/GenBank/DDBJ databases">
        <title>A genome reference for cultivated species of the human gut microbiota.</title>
        <authorList>
            <person name="Zou Y."/>
            <person name="Xue W."/>
            <person name="Luo G."/>
        </authorList>
    </citation>
    <scope>NUCLEOTIDE SEQUENCE [LARGE SCALE GENOMIC DNA]</scope>
    <source>
        <strain evidence="1 2">AF38-2</strain>
    </source>
</reference>
<dbReference type="AlphaFoldDB" id="A0A415KMR7"/>
<dbReference type="RefSeq" id="WP_118218785.1">
    <property type="nucleotide sequence ID" value="NZ_JAQEAW010000008.1"/>
</dbReference>
<comment type="caution">
    <text evidence="1">The sequence shown here is derived from an EMBL/GenBank/DDBJ whole genome shotgun (WGS) entry which is preliminary data.</text>
</comment>
<protein>
    <recommendedName>
        <fullName evidence="3">DNA cytosine methyltransferase</fullName>
    </recommendedName>
</protein>